<evidence type="ECO:0000259" key="21">
    <source>
        <dbReference type="PROSITE" id="PS51384"/>
    </source>
</evidence>
<evidence type="ECO:0000256" key="12">
    <source>
        <dbReference type="ARBA" id="ARBA00022827"/>
    </source>
</evidence>
<keyword evidence="17" id="KW-0534">Nitrate assimilation</keyword>
<evidence type="ECO:0000256" key="16">
    <source>
        <dbReference type="ARBA" id="ARBA00023014"/>
    </source>
</evidence>
<comment type="similarity">
    <text evidence="5">Belongs to the prokaryotic molybdopterin-containing oxidoreductase family. NasA/NapA/NarB subfamily.</text>
</comment>
<dbReference type="Gene3D" id="3.40.50.80">
    <property type="entry name" value="Nucleotide-binding domain of ferredoxin-NADP reductase (FNR) module"/>
    <property type="match status" value="1"/>
</dbReference>
<dbReference type="InterPro" id="IPR023173">
    <property type="entry name" value="NADPH_Cyt_P450_Rdtase_alpha"/>
</dbReference>
<dbReference type="Pfam" id="PF00384">
    <property type="entry name" value="Molybdopterin"/>
    <property type="match status" value="1"/>
</dbReference>
<dbReference type="InterPro" id="IPR006963">
    <property type="entry name" value="Mopterin_OxRdtase_4Fe-4S_dom"/>
</dbReference>
<dbReference type="InterPro" id="IPR001433">
    <property type="entry name" value="OxRdtase_FAD/NAD-bd"/>
</dbReference>
<reference evidence="23 24" key="1">
    <citation type="submission" date="2010-10" db="EMBL/GenBank/DDBJ databases">
        <title>Complete sequence of Frankia sp. EuI1c.</title>
        <authorList>
            <consortium name="US DOE Joint Genome Institute"/>
            <person name="Lucas S."/>
            <person name="Copeland A."/>
            <person name="Lapidus A."/>
            <person name="Cheng J.-F."/>
            <person name="Bruce D."/>
            <person name="Goodwin L."/>
            <person name="Pitluck S."/>
            <person name="Chertkov O."/>
            <person name="Detter J.C."/>
            <person name="Han C."/>
            <person name="Tapia R."/>
            <person name="Land M."/>
            <person name="Hauser L."/>
            <person name="Jeffries C."/>
            <person name="Kyrpides N."/>
            <person name="Ivanova N."/>
            <person name="Mikhailova N."/>
            <person name="Beauchemin N."/>
            <person name="Sen A."/>
            <person name="Sur S.A."/>
            <person name="Gtari M."/>
            <person name="Wall L."/>
            <person name="Tisa L."/>
            <person name="Woyke T."/>
        </authorList>
    </citation>
    <scope>NUCLEOTIDE SEQUENCE [LARGE SCALE GENOMIC DNA]</scope>
    <source>
        <strain evidence="24">DSM 45817 / CECT 9037 / EuI1c</strain>
    </source>
</reference>
<dbReference type="CDD" id="cd02754">
    <property type="entry name" value="MopB_Nitrate-R-NapA-like"/>
    <property type="match status" value="1"/>
</dbReference>
<sequence>MTVRAEQSAATSVKTVCSYCGVGCGLVLDVRRDEAGLRHAAKAAGDRSHPANAGRLCTKGATSADLLAAGGRLTTALARADRAGPAAECDVAEAVSRTARRLRAIVDEHGPDAVAFYVSGQLTLEAQYLVNKLAKGFVRTNQIESNSRLCMSSASSGYQLSLGADGPPGSYADLDRADLFLVIGSNMADCHPVLFLRLLDRIRDGGARLIVVDPRRTNTAAKADLFLQIRPGTDLALLNGILHLLVADGAVDEEFIAEHTRGWPEMPAFLADYPPDRVAAVTGVAEPDIRRAAEWIGQAGAWTSLWTMGLNQSTHGTWNTNALCNLHLATGAICRPGAGPFSLTGQPNAMGGREMGYLAAGLPGQRSVLVEADRRFAEERWGLPPGSVRSTAGQGTVDLFARMAAREIRACWIICTNPVASLANRRTAIRGLEAAEFVVVQDVFAETETTAYADVILPGAMLAESTGVMVNSERDVTLAQPALDPPGQARPDWRLIADVAREMGYADAFSYTDAEEIFDEIKAFANPRTGYDLRGISYPRLRRGPVQWPAAAPDGPARNPIRYLDATGRPSFPTPDGRAVFYPRPHVPAAESPDDDYPFLLNTGRLAHQWHTMTKTGKIGRLTKLNPKPFVEIHPEDATPLGIADGDGVEVASRRGRAVLPAAVTDRVQRGVCFAPFHWNDLFGEYLSINAVTNDAVDPISFQPEFKYCAVSLTKVHAPREAPPAATRTVADEQSGADGADPRHAVPAHRAHAPTEPDEPAAGRERVSEAVARLADLLSVGPQAPPDLDEHERRYVAGFLAGLRVAPPTGAADAPVLPASAPIAPDRADWLRGLLAGVFARAGAPAGPATVGSARPHASDEPPATRDRPVTILWASQTGNAQAVAATAASRLAEAGREATLRSMDEQDLDRLAHEDTDVLAVTSTFGDGGPPDNGTAFWAALREPRAPDLRGVRFAVLALGDSSYHDFCGHGRRLDERLAELGATRLSPRVDCEPDYEADAARWLDTVLPVTGRPHPAARPAPATTAVPPPPATGPPGPAAIVPTQITVVGNRPLSGPGSARETREIVLDAGALSYEVGDSLRVWPVNAARHVAEWLGLTGLAGETPVSLSGHPAGMRLADAIRDHLDVTTISPDLVRFVARRSDAHPFAKLTHSDAREEWARWTRDRQALDVLDEFPVQATAQDWVDVLPRLRPRSYTISSSPRAHPERIHLTVSALRFRGRNGQPRQGVCSTYLTDTTPGSTVLAAVRPTAHFRPPTDPDTPVVMIGPGTGVAPFLAFLNDRRARGLRGGRTWLFFGARRRGTDFYYADELAALRADGILARLDLAFSQDQPAKVYVQHRLRENGAELWSWLRDGAHVYVCGDARRMAIDVDRALRDIVARDGGLGADADAYVRRLATEGRYLRDVY</sequence>
<dbReference type="Gene3D" id="3.40.50.360">
    <property type="match status" value="1"/>
</dbReference>
<dbReference type="GO" id="GO:0051539">
    <property type="term" value="F:4 iron, 4 sulfur cluster binding"/>
    <property type="evidence" value="ECO:0007669"/>
    <property type="project" value="UniProtKB-KW"/>
</dbReference>
<organism evidence="23 24">
    <name type="scientific">Pseudofrankia inefficax (strain DSM 45817 / CECT 9037 / DDB 130130 / EuI1c)</name>
    <name type="common">Frankia inefficax</name>
    <dbReference type="NCBI Taxonomy" id="298654"/>
    <lineage>
        <taxon>Bacteria</taxon>
        <taxon>Bacillati</taxon>
        <taxon>Actinomycetota</taxon>
        <taxon>Actinomycetes</taxon>
        <taxon>Frankiales</taxon>
        <taxon>Frankiaceae</taxon>
        <taxon>Pseudofrankia</taxon>
    </lineage>
</organism>
<dbReference type="InterPro" id="IPR041957">
    <property type="entry name" value="CT_Nitrate-R-NapA-like"/>
</dbReference>
<keyword evidence="13" id="KW-0521">NADP</keyword>
<protein>
    <recommendedName>
        <fullName evidence="6">assimilatory sulfite reductase (NADPH)</fullName>
        <ecNumber evidence="6">1.8.1.2</ecNumber>
    </recommendedName>
</protein>
<evidence type="ECO:0000256" key="10">
    <source>
        <dbReference type="ARBA" id="ARBA00022643"/>
    </source>
</evidence>
<dbReference type="SUPFAM" id="SSF53706">
    <property type="entry name" value="Formate dehydrogenase/DMSO reductase, domains 1-3"/>
    <property type="match status" value="1"/>
</dbReference>
<dbReference type="GO" id="GO:0046872">
    <property type="term" value="F:metal ion binding"/>
    <property type="evidence" value="ECO:0007669"/>
    <property type="project" value="UniProtKB-KW"/>
</dbReference>
<dbReference type="Gene3D" id="2.40.30.10">
    <property type="entry name" value="Translation factors"/>
    <property type="match status" value="1"/>
</dbReference>
<dbReference type="PROSITE" id="PS00932">
    <property type="entry name" value="MOLYBDOPTERIN_PROK_3"/>
    <property type="match status" value="1"/>
</dbReference>
<dbReference type="SUPFAM" id="SSF52218">
    <property type="entry name" value="Flavoproteins"/>
    <property type="match status" value="1"/>
</dbReference>
<dbReference type="Pfam" id="PF00258">
    <property type="entry name" value="Flavodoxin_1"/>
    <property type="match status" value="1"/>
</dbReference>
<feature type="domain" description="Flavodoxin-like" evidence="20">
    <location>
        <begin position="870"/>
        <end position="1009"/>
    </location>
</feature>
<evidence type="ECO:0000259" key="22">
    <source>
        <dbReference type="PROSITE" id="PS51669"/>
    </source>
</evidence>
<dbReference type="HOGENOM" id="CLU_000422_6_2_11"/>
<dbReference type="EC" id="1.8.1.2" evidence="6"/>
<dbReference type="InterPro" id="IPR009010">
    <property type="entry name" value="Asp_de-COase-like_dom_sf"/>
</dbReference>
<keyword evidence="15" id="KW-0408">Iron</keyword>
<dbReference type="GO" id="GO:0042128">
    <property type="term" value="P:nitrate assimilation"/>
    <property type="evidence" value="ECO:0007669"/>
    <property type="project" value="UniProtKB-KW"/>
</dbReference>
<dbReference type="Pfam" id="PF00175">
    <property type="entry name" value="NAD_binding_1"/>
    <property type="match status" value="1"/>
</dbReference>
<evidence type="ECO:0000256" key="2">
    <source>
        <dbReference type="ARBA" id="ARBA00001942"/>
    </source>
</evidence>
<evidence type="ECO:0000256" key="9">
    <source>
        <dbReference type="ARBA" id="ARBA00022630"/>
    </source>
</evidence>
<dbReference type="FunFam" id="3.40.50.80:FF:000001">
    <property type="entry name" value="NADPH--cytochrome P450 reductase 1"/>
    <property type="match status" value="1"/>
</dbReference>
<feature type="domain" description="FAD-binding FR-type" evidence="21">
    <location>
        <begin position="1042"/>
        <end position="1258"/>
    </location>
</feature>
<keyword evidence="8" id="KW-0500">Molybdenum</keyword>
<dbReference type="SUPFAM" id="SSF63380">
    <property type="entry name" value="Riboflavin synthase domain-like"/>
    <property type="match status" value="1"/>
</dbReference>
<dbReference type="GO" id="GO:0043546">
    <property type="term" value="F:molybdopterin cofactor binding"/>
    <property type="evidence" value="ECO:0007669"/>
    <property type="project" value="InterPro"/>
</dbReference>
<evidence type="ECO:0000313" key="24">
    <source>
        <dbReference type="Proteomes" id="UP000002484"/>
    </source>
</evidence>
<evidence type="ECO:0000256" key="19">
    <source>
        <dbReference type="SAM" id="MobiDB-lite"/>
    </source>
</evidence>
<keyword evidence="10" id="KW-0288">FMN</keyword>
<evidence type="ECO:0000256" key="5">
    <source>
        <dbReference type="ARBA" id="ARBA00008747"/>
    </source>
</evidence>
<dbReference type="KEGG" id="fri:FraEuI1c_3186"/>
<keyword evidence="11" id="KW-0479">Metal-binding</keyword>
<dbReference type="eggNOG" id="COG0243">
    <property type="taxonomic scope" value="Bacteria"/>
</dbReference>
<dbReference type="Gene3D" id="2.20.25.90">
    <property type="entry name" value="ADC-like domains"/>
    <property type="match status" value="1"/>
</dbReference>
<dbReference type="SUPFAM" id="SSF52343">
    <property type="entry name" value="Ferredoxin reductase-like, C-terminal NADP-linked domain"/>
    <property type="match status" value="1"/>
</dbReference>
<dbReference type="InterPro" id="IPR001709">
    <property type="entry name" value="Flavoprot_Pyr_Nucl_cyt_Rdtase"/>
</dbReference>
<evidence type="ECO:0000256" key="1">
    <source>
        <dbReference type="ARBA" id="ARBA00001917"/>
    </source>
</evidence>
<dbReference type="Pfam" id="PF00667">
    <property type="entry name" value="FAD_binding_1"/>
    <property type="match status" value="1"/>
</dbReference>
<dbReference type="InterPro" id="IPR050123">
    <property type="entry name" value="Prok_molybdopt-oxidoreductase"/>
</dbReference>
<feature type="domain" description="4Fe-4S Mo/W bis-MGD-type" evidence="22">
    <location>
        <begin position="10"/>
        <end position="71"/>
    </location>
</feature>
<dbReference type="FunFam" id="2.40.40.20:FF:000005">
    <property type="entry name" value="Periplasmic nitrate reductase"/>
    <property type="match status" value="1"/>
</dbReference>
<dbReference type="InterPro" id="IPR017927">
    <property type="entry name" value="FAD-bd_FR_type"/>
</dbReference>
<dbReference type="GO" id="GO:0016020">
    <property type="term" value="C:membrane"/>
    <property type="evidence" value="ECO:0007669"/>
    <property type="project" value="TreeGrafter"/>
</dbReference>
<gene>
    <name evidence="23" type="ordered locus">FraEuI1c_3186</name>
</gene>
<evidence type="ECO:0000256" key="17">
    <source>
        <dbReference type="ARBA" id="ARBA00023063"/>
    </source>
</evidence>
<evidence type="ECO:0000256" key="7">
    <source>
        <dbReference type="ARBA" id="ARBA00022485"/>
    </source>
</evidence>
<evidence type="ECO:0000256" key="4">
    <source>
        <dbReference type="ARBA" id="ARBA00001974"/>
    </source>
</evidence>
<comment type="cofactor">
    <cofactor evidence="3">
        <name>[4Fe-4S] cluster</name>
        <dbReference type="ChEBI" id="CHEBI:49883"/>
    </cofactor>
</comment>
<dbReference type="InterPro" id="IPR006657">
    <property type="entry name" value="MoPterin_dinucl-bd_dom"/>
</dbReference>
<dbReference type="GO" id="GO:0004783">
    <property type="term" value="F:sulfite reductase (NADPH) activity"/>
    <property type="evidence" value="ECO:0007669"/>
    <property type="project" value="UniProtKB-EC"/>
</dbReference>
<dbReference type="SUPFAM" id="SSF50692">
    <property type="entry name" value="ADC-like"/>
    <property type="match status" value="1"/>
</dbReference>
<dbReference type="PRINTS" id="PR00369">
    <property type="entry name" value="FLAVODOXIN"/>
</dbReference>
<dbReference type="GO" id="GO:0010181">
    <property type="term" value="F:FMN binding"/>
    <property type="evidence" value="ECO:0007669"/>
    <property type="project" value="InterPro"/>
</dbReference>
<evidence type="ECO:0000256" key="8">
    <source>
        <dbReference type="ARBA" id="ARBA00022505"/>
    </source>
</evidence>
<evidence type="ECO:0000256" key="6">
    <source>
        <dbReference type="ARBA" id="ARBA00012604"/>
    </source>
</evidence>
<dbReference type="InterPro" id="IPR039261">
    <property type="entry name" value="FNR_nucleotide-bd"/>
</dbReference>
<dbReference type="InterPro" id="IPR017938">
    <property type="entry name" value="Riboflavin_synthase-like_b-brl"/>
</dbReference>
<keyword evidence="14" id="KW-0560">Oxidoreductase</keyword>
<keyword evidence="12" id="KW-0274">FAD</keyword>
<dbReference type="InterPro" id="IPR001094">
    <property type="entry name" value="Flavdoxin-like"/>
</dbReference>
<dbReference type="Gene3D" id="1.20.990.10">
    <property type="entry name" value="NADPH-cytochrome p450 Reductase, Chain A, domain 3"/>
    <property type="match status" value="1"/>
</dbReference>
<dbReference type="InterPro" id="IPR003097">
    <property type="entry name" value="CysJ-like_FAD-binding"/>
</dbReference>
<dbReference type="InParanoid" id="E3IU06"/>
<dbReference type="InterPro" id="IPR027467">
    <property type="entry name" value="MopterinOxRdtase_cofactor_BS"/>
</dbReference>
<dbReference type="eggNOG" id="COG0369">
    <property type="taxonomic scope" value="Bacteria"/>
</dbReference>
<keyword evidence="16" id="KW-0411">Iron-sulfur</keyword>
<dbReference type="InterPro" id="IPR008254">
    <property type="entry name" value="Flavodoxin/NO_synth"/>
</dbReference>
<proteinExistence type="inferred from homology"/>
<dbReference type="Proteomes" id="UP000002484">
    <property type="component" value="Chromosome"/>
</dbReference>
<evidence type="ECO:0000313" key="23">
    <source>
        <dbReference type="EMBL" id="ADP81199.1"/>
    </source>
</evidence>
<evidence type="ECO:0000256" key="11">
    <source>
        <dbReference type="ARBA" id="ARBA00022723"/>
    </source>
</evidence>
<dbReference type="InterPro" id="IPR006655">
    <property type="entry name" value="Mopterin_OxRdtase_prok_CS"/>
</dbReference>
<dbReference type="OrthoDB" id="7376058at2"/>
<dbReference type="PROSITE" id="PS51669">
    <property type="entry name" value="4FE4S_MOW_BIS_MGD"/>
    <property type="match status" value="1"/>
</dbReference>
<dbReference type="CDD" id="cd02791">
    <property type="entry name" value="MopB_CT_Nitrate-R-NapA-like"/>
    <property type="match status" value="1"/>
</dbReference>
<dbReference type="Pfam" id="PF04879">
    <property type="entry name" value="Molybdop_Fe4S4"/>
    <property type="match status" value="1"/>
</dbReference>
<evidence type="ECO:0000259" key="20">
    <source>
        <dbReference type="PROSITE" id="PS50902"/>
    </source>
</evidence>
<dbReference type="InterPro" id="IPR006656">
    <property type="entry name" value="Mopterin_OxRdtase"/>
</dbReference>
<evidence type="ECO:0000256" key="13">
    <source>
        <dbReference type="ARBA" id="ARBA00022857"/>
    </source>
</evidence>
<dbReference type="PANTHER" id="PTHR43105">
    <property type="entry name" value="RESPIRATORY NITRATE REDUCTASE"/>
    <property type="match status" value="1"/>
</dbReference>
<dbReference type="STRING" id="298654.FraEuI1c_3186"/>
<evidence type="ECO:0000256" key="14">
    <source>
        <dbReference type="ARBA" id="ARBA00023002"/>
    </source>
</evidence>
<dbReference type="SMART" id="SM00926">
    <property type="entry name" value="Molybdop_Fe4S4"/>
    <property type="match status" value="1"/>
</dbReference>
<dbReference type="RefSeq" id="WP_013424317.1">
    <property type="nucleotide sequence ID" value="NC_014666.1"/>
</dbReference>
<dbReference type="PANTHER" id="PTHR43105:SF9">
    <property type="entry name" value="NADPH-FE(3+) OXIDOREDUCTASE SUBUNIT ALPHA"/>
    <property type="match status" value="1"/>
</dbReference>
<dbReference type="PROSITE" id="PS51384">
    <property type="entry name" value="FAD_FR"/>
    <property type="match status" value="1"/>
</dbReference>
<dbReference type="PRINTS" id="PR00371">
    <property type="entry name" value="FPNCR"/>
</dbReference>
<dbReference type="PROSITE" id="PS50902">
    <property type="entry name" value="FLAVODOXIN_LIKE"/>
    <property type="match status" value="1"/>
</dbReference>
<dbReference type="Pfam" id="PF01568">
    <property type="entry name" value="Molydop_binding"/>
    <property type="match status" value="1"/>
</dbReference>
<dbReference type="InterPro" id="IPR029039">
    <property type="entry name" value="Flavoprotein-like_sf"/>
</dbReference>
<dbReference type="Gene3D" id="3.40.228.10">
    <property type="entry name" value="Dimethylsulfoxide Reductase, domain 2"/>
    <property type="match status" value="1"/>
</dbReference>
<keyword evidence="9" id="KW-0285">Flavoprotein</keyword>
<comment type="cofactor">
    <cofactor evidence="1">
        <name>FMN</name>
        <dbReference type="ChEBI" id="CHEBI:58210"/>
    </cofactor>
</comment>
<keyword evidence="24" id="KW-1185">Reference proteome</keyword>
<evidence type="ECO:0000256" key="15">
    <source>
        <dbReference type="ARBA" id="ARBA00023004"/>
    </source>
</evidence>
<feature type="region of interest" description="Disordered" evidence="19">
    <location>
        <begin position="719"/>
        <end position="766"/>
    </location>
</feature>
<dbReference type="EMBL" id="CP002299">
    <property type="protein sequence ID" value="ADP81199.1"/>
    <property type="molecule type" value="Genomic_DNA"/>
</dbReference>
<comment type="cofactor">
    <cofactor evidence="2">
        <name>Mo-bis(molybdopterin guanine dinucleotide)</name>
        <dbReference type="ChEBI" id="CHEBI:60539"/>
    </cofactor>
</comment>
<comment type="cofactor">
    <cofactor evidence="4">
        <name>FAD</name>
        <dbReference type="ChEBI" id="CHEBI:57692"/>
    </cofactor>
</comment>
<dbReference type="Gene3D" id="3.40.50.740">
    <property type="match status" value="1"/>
</dbReference>
<evidence type="ECO:0000256" key="3">
    <source>
        <dbReference type="ARBA" id="ARBA00001966"/>
    </source>
</evidence>
<name>E3IU06_PSEI1</name>
<comment type="catalytic activity">
    <reaction evidence="18">
        <text>hydrogen sulfide + 3 NADP(+) + 3 H2O = sulfite + 3 NADPH + 4 H(+)</text>
        <dbReference type="Rhea" id="RHEA:13801"/>
        <dbReference type="ChEBI" id="CHEBI:15377"/>
        <dbReference type="ChEBI" id="CHEBI:15378"/>
        <dbReference type="ChEBI" id="CHEBI:17359"/>
        <dbReference type="ChEBI" id="CHEBI:29919"/>
        <dbReference type="ChEBI" id="CHEBI:57783"/>
        <dbReference type="ChEBI" id="CHEBI:58349"/>
        <dbReference type="EC" id="1.8.1.2"/>
    </reaction>
</comment>
<keyword evidence="7" id="KW-0004">4Fe-4S</keyword>
<evidence type="ECO:0000256" key="18">
    <source>
        <dbReference type="ARBA" id="ARBA00052219"/>
    </source>
</evidence>
<dbReference type="PROSITE" id="PS00551">
    <property type="entry name" value="MOLYBDOPTERIN_PROK_1"/>
    <property type="match status" value="1"/>
</dbReference>
<accession>E3IU06</accession>
<feature type="region of interest" description="Disordered" evidence="19">
    <location>
        <begin position="845"/>
        <end position="865"/>
    </location>
</feature>
<dbReference type="Gene3D" id="2.40.40.20">
    <property type="match status" value="1"/>
</dbReference>